<dbReference type="EMBL" id="JBEFKJ010000006">
    <property type="protein sequence ID" value="KAL2045640.1"/>
    <property type="molecule type" value="Genomic_DNA"/>
</dbReference>
<evidence type="ECO:0000313" key="3">
    <source>
        <dbReference type="Proteomes" id="UP001590950"/>
    </source>
</evidence>
<sequence length="178" mass="19357">MSSRLIPSSNFDSPANQNALISALAALPNGIHNLHLSPMFLLVAPSAFTLPPSSPPASITPAWRTATWHVIVSAAWDPYYATPEQINNAFAAVHQAMQPLRELTPGSGAYQNEADSFEPDPVGAYWGAGNHEKLLDVKGLVDPRNVMQVHQGVGWDPDADGRLWDCYPSESNWERDGL</sequence>
<evidence type="ECO:0000259" key="1">
    <source>
        <dbReference type="Pfam" id="PF08031"/>
    </source>
</evidence>
<dbReference type="InterPro" id="IPR012951">
    <property type="entry name" value="BBE"/>
</dbReference>
<dbReference type="Gene3D" id="3.30.465.10">
    <property type="match status" value="1"/>
</dbReference>
<comment type="caution">
    <text evidence="2">The sequence shown here is derived from an EMBL/GenBank/DDBJ whole genome shotgun (WGS) entry which is preliminary data.</text>
</comment>
<dbReference type="Pfam" id="PF08031">
    <property type="entry name" value="BBE"/>
    <property type="match status" value="1"/>
</dbReference>
<name>A0ABR4AJL3_9LECA</name>
<dbReference type="InterPro" id="IPR016169">
    <property type="entry name" value="FAD-bd_PCMH_sub2"/>
</dbReference>
<dbReference type="Gene3D" id="3.40.462.20">
    <property type="match status" value="1"/>
</dbReference>
<accession>A0ABR4AJL3</accession>
<proteinExistence type="predicted"/>
<dbReference type="Proteomes" id="UP001590950">
    <property type="component" value="Unassembled WGS sequence"/>
</dbReference>
<gene>
    <name evidence="2" type="ORF">N7G274_002068</name>
</gene>
<protein>
    <recommendedName>
        <fullName evidence="1">Berberine/berberine-like domain-containing protein</fullName>
    </recommendedName>
</protein>
<evidence type="ECO:0000313" key="2">
    <source>
        <dbReference type="EMBL" id="KAL2045640.1"/>
    </source>
</evidence>
<reference evidence="2 3" key="1">
    <citation type="submission" date="2024-09" db="EMBL/GenBank/DDBJ databases">
        <title>Rethinking Asexuality: The Enigmatic Case of Functional Sexual Genes in Lepraria (Stereocaulaceae).</title>
        <authorList>
            <person name="Doellman M."/>
            <person name="Sun Y."/>
            <person name="Barcenas-Pena A."/>
            <person name="Lumbsch H.T."/>
            <person name="Grewe F."/>
        </authorList>
    </citation>
    <scope>NUCLEOTIDE SEQUENCE [LARGE SCALE GENOMIC DNA]</scope>
    <source>
        <strain evidence="2 3">Mercado 3170</strain>
    </source>
</reference>
<keyword evidence="3" id="KW-1185">Reference proteome</keyword>
<feature type="domain" description="Berberine/berberine-like" evidence="1">
    <location>
        <begin position="109"/>
        <end position="153"/>
    </location>
</feature>
<organism evidence="2 3">
    <name type="scientific">Stereocaulon virgatum</name>
    <dbReference type="NCBI Taxonomy" id="373712"/>
    <lineage>
        <taxon>Eukaryota</taxon>
        <taxon>Fungi</taxon>
        <taxon>Dikarya</taxon>
        <taxon>Ascomycota</taxon>
        <taxon>Pezizomycotina</taxon>
        <taxon>Lecanoromycetes</taxon>
        <taxon>OSLEUM clade</taxon>
        <taxon>Lecanoromycetidae</taxon>
        <taxon>Lecanorales</taxon>
        <taxon>Lecanorineae</taxon>
        <taxon>Stereocaulaceae</taxon>
        <taxon>Stereocaulon</taxon>
    </lineage>
</organism>